<accession>J3MA92</accession>
<dbReference type="STRING" id="4533.J3MA92"/>
<feature type="compositionally biased region" description="Basic and acidic residues" evidence="1">
    <location>
        <begin position="47"/>
        <end position="65"/>
    </location>
</feature>
<evidence type="ECO:0000313" key="3">
    <source>
        <dbReference type="Proteomes" id="UP000006038"/>
    </source>
</evidence>
<dbReference type="EnsemblPlants" id="OB05G35160.1">
    <property type="protein sequence ID" value="OB05G35160.1"/>
    <property type="gene ID" value="OB05G35160"/>
</dbReference>
<sequence length="101" mass="10995">MIKLKDPNEFDPKIVASLQQDATGVDSQSYAAASDPKGSSSALPVSYHDKTGFQKKTDDKTKGATDDLTNEETTSENIMLPRETLNSDQNKSPRYSVGNRA</sequence>
<reference evidence="2" key="2">
    <citation type="submission" date="2013-04" db="UniProtKB">
        <authorList>
            <consortium name="EnsemblPlants"/>
        </authorList>
    </citation>
    <scope>IDENTIFICATION</scope>
</reference>
<feature type="compositionally biased region" description="Polar residues" evidence="1">
    <location>
        <begin position="20"/>
        <end position="43"/>
    </location>
</feature>
<evidence type="ECO:0000256" key="1">
    <source>
        <dbReference type="SAM" id="MobiDB-lite"/>
    </source>
</evidence>
<keyword evidence="3" id="KW-1185">Reference proteome</keyword>
<proteinExistence type="predicted"/>
<dbReference type="Proteomes" id="UP000006038">
    <property type="component" value="Chromosome 5"/>
</dbReference>
<protein>
    <submittedName>
        <fullName evidence="2">Uncharacterized protein</fullName>
    </submittedName>
</protein>
<feature type="compositionally biased region" description="Polar residues" evidence="1">
    <location>
        <begin position="84"/>
        <end position="93"/>
    </location>
</feature>
<name>J3MA92_ORYBR</name>
<dbReference type="AlphaFoldDB" id="J3MA92"/>
<reference evidence="2" key="1">
    <citation type="journal article" date="2013" name="Nat. Commun.">
        <title>Whole-genome sequencing of Oryza brachyantha reveals mechanisms underlying Oryza genome evolution.</title>
        <authorList>
            <person name="Chen J."/>
            <person name="Huang Q."/>
            <person name="Gao D."/>
            <person name="Wang J."/>
            <person name="Lang Y."/>
            <person name="Liu T."/>
            <person name="Li B."/>
            <person name="Bai Z."/>
            <person name="Luis Goicoechea J."/>
            <person name="Liang C."/>
            <person name="Chen C."/>
            <person name="Zhang W."/>
            <person name="Sun S."/>
            <person name="Liao Y."/>
            <person name="Zhang X."/>
            <person name="Yang L."/>
            <person name="Song C."/>
            <person name="Wang M."/>
            <person name="Shi J."/>
            <person name="Liu G."/>
            <person name="Liu J."/>
            <person name="Zhou H."/>
            <person name="Zhou W."/>
            <person name="Yu Q."/>
            <person name="An N."/>
            <person name="Chen Y."/>
            <person name="Cai Q."/>
            <person name="Wang B."/>
            <person name="Liu B."/>
            <person name="Min J."/>
            <person name="Huang Y."/>
            <person name="Wu H."/>
            <person name="Li Z."/>
            <person name="Zhang Y."/>
            <person name="Yin Y."/>
            <person name="Song W."/>
            <person name="Jiang J."/>
            <person name="Jackson S.A."/>
            <person name="Wing R.A."/>
            <person name="Wang J."/>
            <person name="Chen M."/>
        </authorList>
    </citation>
    <scope>NUCLEOTIDE SEQUENCE [LARGE SCALE GENOMIC DNA]</scope>
    <source>
        <strain evidence="2">cv. IRGC 101232</strain>
    </source>
</reference>
<dbReference type="Gramene" id="OB05G35160.1">
    <property type="protein sequence ID" value="OB05G35160.1"/>
    <property type="gene ID" value="OB05G35160"/>
</dbReference>
<feature type="region of interest" description="Disordered" evidence="1">
    <location>
        <begin position="20"/>
        <end position="101"/>
    </location>
</feature>
<organism evidence="2">
    <name type="scientific">Oryza brachyantha</name>
    <name type="common">malo sina</name>
    <dbReference type="NCBI Taxonomy" id="4533"/>
    <lineage>
        <taxon>Eukaryota</taxon>
        <taxon>Viridiplantae</taxon>
        <taxon>Streptophyta</taxon>
        <taxon>Embryophyta</taxon>
        <taxon>Tracheophyta</taxon>
        <taxon>Spermatophyta</taxon>
        <taxon>Magnoliopsida</taxon>
        <taxon>Liliopsida</taxon>
        <taxon>Poales</taxon>
        <taxon>Poaceae</taxon>
        <taxon>BOP clade</taxon>
        <taxon>Oryzoideae</taxon>
        <taxon>Oryzeae</taxon>
        <taxon>Oryzinae</taxon>
        <taxon>Oryza</taxon>
    </lineage>
</organism>
<evidence type="ECO:0000313" key="2">
    <source>
        <dbReference type="EnsemblPlants" id="OB05G35160.1"/>
    </source>
</evidence>
<dbReference type="HOGENOM" id="CLU_2296055_0_0_1"/>